<evidence type="ECO:0000313" key="5">
    <source>
        <dbReference type="Proteomes" id="UP000317951"/>
    </source>
</evidence>
<dbReference type="RefSeq" id="WP_010566596.1">
    <property type="nucleotide sequence ID" value="NZ_LT629689.1"/>
</dbReference>
<dbReference type="EMBL" id="LT629689">
    <property type="protein sequence ID" value="SDG50030.1"/>
    <property type="molecule type" value="Genomic_DNA"/>
</dbReference>
<dbReference type="InterPro" id="IPR049711">
    <property type="entry name" value="PA3371-like"/>
</dbReference>
<keyword evidence="4" id="KW-1185">Reference proteome</keyword>
<evidence type="ECO:0000313" key="3">
    <source>
        <dbReference type="EMBL" id="TWS01361.1"/>
    </source>
</evidence>
<keyword evidence="1" id="KW-1133">Transmembrane helix</keyword>
<dbReference type="AlphaFoldDB" id="A0A5C5QBQ3"/>
<sequence>MSKSAWLFLCLTLATGAIGLGADAQQDLQTCAFIASGVSASLLLLTLIFGRRIKFDPVLR</sequence>
<gene>
    <name evidence="3" type="ORF">FIV36_25135</name>
    <name evidence="2" type="ORF">SAMN05216591_6273</name>
</gene>
<keyword evidence="1" id="KW-0472">Membrane</keyword>
<reference evidence="3 5" key="2">
    <citation type="submission" date="2019-06" db="EMBL/GenBank/DDBJ databases">
        <title>Pseudomonas bimorpha sp. nov. isolated from bovine raw milk and skim milk concentrate.</title>
        <authorList>
            <person name="Hofmann K."/>
            <person name="Huptas C."/>
            <person name="Doll E."/>
            <person name="Scherer S."/>
            <person name="Wenning M."/>
        </authorList>
    </citation>
    <scope>NUCLEOTIDE SEQUENCE [LARGE SCALE GENOMIC DNA]</scope>
    <source>
        <strain evidence="3 5">DSM 17835</strain>
    </source>
</reference>
<reference evidence="2 4" key="1">
    <citation type="submission" date="2016-10" db="EMBL/GenBank/DDBJ databases">
        <authorList>
            <person name="Varghese N."/>
            <person name="Submissions S."/>
        </authorList>
    </citation>
    <scope>NUCLEOTIDE SEQUENCE [LARGE SCALE GENOMIC DNA]</scope>
    <source>
        <strain evidence="2 4">DSM 17835</strain>
    </source>
</reference>
<name>A0A5C5QBQ3_9PSED</name>
<accession>A0A5C5QBQ3</accession>
<dbReference type="Proteomes" id="UP000317951">
    <property type="component" value="Unassembled WGS sequence"/>
</dbReference>
<evidence type="ECO:0000313" key="2">
    <source>
        <dbReference type="EMBL" id="SDG50030.1"/>
    </source>
</evidence>
<dbReference type="Proteomes" id="UP000182858">
    <property type="component" value="Chromosome I"/>
</dbReference>
<dbReference type="GeneID" id="78557550"/>
<evidence type="ECO:0000256" key="1">
    <source>
        <dbReference type="SAM" id="Phobius"/>
    </source>
</evidence>
<dbReference type="NCBIfam" id="NF041882">
    <property type="entry name" value="PA3371_fam"/>
    <property type="match status" value="1"/>
</dbReference>
<protein>
    <submittedName>
        <fullName evidence="3">Uncharacterized protein</fullName>
    </submittedName>
</protein>
<evidence type="ECO:0000313" key="4">
    <source>
        <dbReference type="Proteomes" id="UP000182858"/>
    </source>
</evidence>
<feature type="transmembrane region" description="Helical" evidence="1">
    <location>
        <begin position="31"/>
        <end position="50"/>
    </location>
</feature>
<proteinExistence type="predicted"/>
<organism evidence="3 5">
    <name type="scientific">Pseudomonas extremaustralis</name>
    <dbReference type="NCBI Taxonomy" id="359110"/>
    <lineage>
        <taxon>Bacteria</taxon>
        <taxon>Pseudomonadati</taxon>
        <taxon>Pseudomonadota</taxon>
        <taxon>Gammaproteobacteria</taxon>
        <taxon>Pseudomonadales</taxon>
        <taxon>Pseudomonadaceae</taxon>
        <taxon>Pseudomonas</taxon>
    </lineage>
</organism>
<keyword evidence="1" id="KW-0812">Transmembrane</keyword>
<dbReference type="OrthoDB" id="7031296at2"/>
<dbReference type="EMBL" id="VFET01000028">
    <property type="protein sequence ID" value="TWS01361.1"/>
    <property type="molecule type" value="Genomic_DNA"/>
</dbReference>